<sequence length="402" mass="44425">MKKWRLWIVLSVLCSLLSGCWSSTPIEELNMQIGVALDSAEESGGGEIAKSEGENHTKPTKIISTYQFTIPQGSGGAVMKSSSSSSSSFKNYYNMSETSDSIFEAMRQLSLRTRRTPIGHHLKVIVISEKLARSNNLTKIIDFFTRDNDIRPSVMLFVSKGMAKDVLENALPGQTPAFVLEGIFNNRDRNMGIWEPVTLAKVVGPLQGKKSFLLQNVIAINQETKLSGAGVIKGTTGKLVGFLDESELEGMAWLTGKGLGGVLKTYNPDTNDLLTYEVKSMHSKIKANVNNGQISFNVKIKSTGRYAEVFAEKPKKLHDGIVKKDKALLQKRVLEMVQTTVTKMQKELHTEAAGFGTSLHNQHPAVWRSVKDNWDETFSQIPITYEVNVNIEEYGASDTTAE</sequence>
<organism evidence="11 12">
    <name type="scientific">Paenibacillus pseudetheri</name>
    <dbReference type="NCBI Taxonomy" id="2897682"/>
    <lineage>
        <taxon>Bacteria</taxon>
        <taxon>Bacillati</taxon>
        <taxon>Bacillota</taxon>
        <taxon>Bacilli</taxon>
        <taxon>Bacillales</taxon>
        <taxon>Paenibacillaceae</taxon>
        <taxon>Paenibacillus</taxon>
    </lineage>
</organism>
<evidence type="ECO:0000259" key="10">
    <source>
        <dbReference type="Pfam" id="PF25198"/>
    </source>
</evidence>
<evidence type="ECO:0000256" key="3">
    <source>
        <dbReference type="ARBA" id="ARBA00022544"/>
    </source>
</evidence>
<dbReference type="PANTHER" id="PTHR35789:SF1">
    <property type="entry name" value="SPORE GERMINATION PROTEIN B3"/>
    <property type="match status" value="1"/>
</dbReference>
<evidence type="ECO:0000256" key="7">
    <source>
        <dbReference type="ARBA" id="ARBA00023288"/>
    </source>
</evidence>
<evidence type="ECO:0000259" key="9">
    <source>
        <dbReference type="Pfam" id="PF05504"/>
    </source>
</evidence>
<dbReference type="PROSITE" id="PS51257">
    <property type="entry name" value="PROKAR_LIPOPROTEIN"/>
    <property type="match status" value="1"/>
</dbReference>
<evidence type="ECO:0000256" key="6">
    <source>
        <dbReference type="ARBA" id="ARBA00023139"/>
    </source>
</evidence>
<proteinExistence type="inferred from homology"/>
<evidence type="ECO:0000313" key="11">
    <source>
        <dbReference type="EMBL" id="CAH1056403.1"/>
    </source>
</evidence>
<dbReference type="InterPro" id="IPR038501">
    <property type="entry name" value="Spore_GerAC_C_sf"/>
</dbReference>
<feature type="domain" description="Spore germination protein N-terminal" evidence="10">
    <location>
        <begin position="23"/>
        <end position="214"/>
    </location>
</feature>
<dbReference type="PANTHER" id="PTHR35789">
    <property type="entry name" value="SPORE GERMINATION PROTEIN B3"/>
    <property type="match status" value="1"/>
</dbReference>
<keyword evidence="5" id="KW-0472">Membrane</keyword>
<dbReference type="InterPro" id="IPR057336">
    <property type="entry name" value="GerAC_N"/>
</dbReference>
<dbReference type="Proteomes" id="UP000838749">
    <property type="component" value="Unassembled WGS sequence"/>
</dbReference>
<dbReference type="RefSeq" id="WP_234534331.1">
    <property type="nucleotide sequence ID" value="NZ_CAKMAB010000011.1"/>
</dbReference>
<dbReference type="Pfam" id="PF25198">
    <property type="entry name" value="Spore_GerAC_N"/>
    <property type="match status" value="1"/>
</dbReference>
<evidence type="ECO:0000256" key="8">
    <source>
        <dbReference type="SAM" id="SignalP"/>
    </source>
</evidence>
<dbReference type="Pfam" id="PF05504">
    <property type="entry name" value="Spore_GerAC"/>
    <property type="match status" value="1"/>
</dbReference>
<evidence type="ECO:0000256" key="2">
    <source>
        <dbReference type="ARBA" id="ARBA00007886"/>
    </source>
</evidence>
<keyword evidence="7" id="KW-0449">Lipoprotein</keyword>
<comment type="subcellular location">
    <subcellularLocation>
        <location evidence="1">Membrane</location>
        <topology evidence="1">Lipid-anchor</topology>
    </subcellularLocation>
</comment>
<evidence type="ECO:0000256" key="4">
    <source>
        <dbReference type="ARBA" id="ARBA00022729"/>
    </source>
</evidence>
<dbReference type="InterPro" id="IPR046953">
    <property type="entry name" value="Spore_GerAC-like_C"/>
</dbReference>
<dbReference type="EMBL" id="CAKMAB010000011">
    <property type="protein sequence ID" value="CAH1056403.1"/>
    <property type="molecule type" value="Genomic_DNA"/>
</dbReference>
<name>A0ABM9BBX8_9BACL</name>
<evidence type="ECO:0000256" key="1">
    <source>
        <dbReference type="ARBA" id="ARBA00004635"/>
    </source>
</evidence>
<reference evidence="11" key="1">
    <citation type="submission" date="2021-12" db="EMBL/GenBank/DDBJ databases">
        <authorList>
            <person name="Criscuolo A."/>
        </authorList>
    </citation>
    <scope>NUCLEOTIDE SEQUENCE</scope>
    <source>
        <strain evidence="11">CIP111894</strain>
    </source>
</reference>
<feature type="chain" id="PRO_5045587403" evidence="8">
    <location>
        <begin position="24"/>
        <end position="402"/>
    </location>
</feature>
<dbReference type="NCBIfam" id="TIGR02887">
    <property type="entry name" value="spore_ger_x_C"/>
    <property type="match status" value="1"/>
</dbReference>
<evidence type="ECO:0000256" key="5">
    <source>
        <dbReference type="ARBA" id="ARBA00023136"/>
    </source>
</evidence>
<feature type="domain" description="Spore germination GerAC-like C-terminal" evidence="9">
    <location>
        <begin position="227"/>
        <end position="395"/>
    </location>
</feature>
<protein>
    <submittedName>
        <fullName evidence="11">Spore germination protein B3</fullName>
    </submittedName>
</protein>
<dbReference type="InterPro" id="IPR008844">
    <property type="entry name" value="Spore_GerAC-like"/>
</dbReference>
<keyword evidence="12" id="KW-1185">Reference proteome</keyword>
<comment type="similarity">
    <text evidence="2">Belongs to the GerABKC lipoprotein family.</text>
</comment>
<evidence type="ECO:0000313" key="12">
    <source>
        <dbReference type="Proteomes" id="UP000838749"/>
    </source>
</evidence>
<keyword evidence="4 8" id="KW-0732">Signal</keyword>
<accession>A0ABM9BBX8</accession>
<gene>
    <name evidence="11" type="primary">gerBC_3</name>
    <name evidence="11" type="ORF">PAECIP111894_02556</name>
</gene>
<dbReference type="Gene3D" id="3.30.300.210">
    <property type="entry name" value="Nutrient germinant receptor protein C, domain 3"/>
    <property type="match status" value="1"/>
</dbReference>
<keyword evidence="6" id="KW-0564">Palmitate</keyword>
<comment type="caution">
    <text evidence="11">The sequence shown here is derived from an EMBL/GenBank/DDBJ whole genome shotgun (WGS) entry which is preliminary data.</text>
</comment>
<feature type="signal peptide" evidence="8">
    <location>
        <begin position="1"/>
        <end position="23"/>
    </location>
</feature>
<keyword evidence="3" id="KW-0309">Germination</keyword>